<dbReference type="OrthoDB" id="3068664at2759"/>
<proteinExistence type="predicted"/>
<organism evidence="1 2">
    <name type="scientific">Agrocybe chaxingu</name>
    <dbReference type="NCBI Taxonomy" id="84603"/>
    <lineage>
        <taxon>Eukaryota</taxon>
        <taxon>Fungi</taxon>
        <taxon>Dikarya</taxon>
        <taxon>Basidiomycota</taxon>
        <taxon>Agaricomycotina</taxon>
        <taxon>Agaricomycetes</taxon>
        <taxon>Agaricomycetidae</taxon>
        <taxon>Agaricales</taxon>
        <taxon>Agaricineae</taxon>
        <taxon>Strophariaceae</taxon>
        <taxon>Agrocybe</taxon>
    </lineage>
</organism>
<evidence type="ECO:0000313" key="1">
    <source>
        <dbReference type="EMBL" id="KAJ3517067.1"/>
    </source>
</evidence>
<accession>A0A9W8N1B3</accession>
<name>A0A9W8N1B3_9AGAR</name>
<sequence length="370" mass="42463">MGVAELLEFHPGRKLTRTGRPYFLKSVALMAIYRRMQLHYTTPGVAPPSRDEVIALRVIVGAIEISIKASTNSNDREAEDEGITKKFDVAMRLALEFCQAYPAVQARWSKRDKNMALEYQNASIEDTKAAKHLQEIMMALKKAHIFSSIPRITFNLVVWHEEMVKWHSAQKVGPYSVAEEYKIEEKASVDIMLCRLIEHFATTPNPLSLAQNPQLYKVFPQSEARFDDIADPLPTDKEEEESPKIICPVFPWVVMKKAMAQSNTLHIVVNRRQAKDKKVRTHTGTVLIPEGYFNLWPFLERAWSPHPEKVVVRGKHELNLLHLSRLPNEVIRFLWKTSYARRAPSAIYGLFLSNEFLLDIDCRHSRSSAD</sequence>
<gene>
    <name evidence="1" type="ORF">NLJ89_g731</name>
</gene>
<keyword evidence="2" id="KW-1185">Reference proteome</keyword>
<evidence type="ECO:0000313" key="2">
    <source>
        <dbReference type="Proteomes" id="UP001148786"/>
    </source>
</evidence>
<reference evidence="1" key="1">
    <citation type="submission" date="2022-07" db="EMBL/GenBank/DDBJ databases">
        <title>Genome Sequence of Agrocybe chaxingu.</title>
        <authorList>
            <person name="Buettner E."/>
        </authorList>
    </citation>
    <scope>NUCLEOTIDE SEQUENCE</scope>
    <source>
        <strain evidence="1">MP-N11</strain>
    </source>
</reference>
<dbReference type="Proteomes" id="UP001148786">
    <property type="component" value="Unassembled WGS sequence"/>
</dbReference>
<protein>
    <submittedName>
        <fullName evidence="1">Uncharacterized protein</fullName>
    </submittedName>
</protein>
<dbReference type="AlphaFoldDB" id="A0A9W8N1B3"/>
<dbReference type="EMBL" id="JANKHO010000032">
    <property type="protein sequence ID" value="KAJ3517067.1"/>
    <property type="molecule type" value="Genomic_DNA"/>
</dbReference>
<comment type="caution">
    <text evidence="1">The sequence shown here is derived from an EMBL/GenBank/DDBJ whole genome shotgun (WGS) entry which is preliminary data.</text>
</comment>